<keyword evidence="5" id="KW-1185">Reference proteome</keyword>
<dbReference type="GeneID" id="6016577"/>
<evidence type="ECO:0000259" key="3">
    <source>
        <dbReference type="PROSITE" id="PS51165"/>
    </source>
</evidence>
<evidence type="ECO:0000313" key="4">
    <source>
        <dbReference type="EMBL" id="EAU81933.1"/>
    </source>
</evidence>
<gene>
    <name evidence="4" type="ORF">CC1G_06144</name>
</gene>
<organism evidence="4 5">
    <name type="scientific">Coprinopsis cinerea (strain Okayama-7 / 130 / ATCC MYA-4618 / FGSC 9003)</name>
    <name type="common">Inky cap fungus</name>
    <name type="synonym">Hormographiella aspergillata</name>
    <dbReference type="NCBI Taxonomy" id="240176"/>
    <lineage>
        <taxon>Eukaryota</taxon>
        <taxon>Fungi</taxon>
        <taxon>Dikarya</taxon>
        <taxon>Basidiomycota</taxon>
        <taxon>Agaricomycotina</taxon>
        <taxon>Agaricomycetes</taxon>
        <taxon>Agaricomycetidae</taxon>
        <taxon>Agaricales</taxon>
        <taxon>Agaricineae</taxon>
        <taxon>Psathyrellaceae</taxon>
        <taxon>Coprinopsis</taxon>
    </lineage>
</organism>
<dbReference type="Gene3D" id="3.30.2300.10">
    <property type="entry name" value="THUMP superfamily"/>
    <property type="match status" value="1"/>
</dbReference>
<dbReference type="InterPro" id="IPR040183">
    <property type="entry name" value="THUMPD1-like"/>
</dbReference>
<dbReference type="FunFam" id="3.30.2300.10:FF:000001">
    <property type="entry name" value="THUMP domain-containing protein 1"/>
    <property type="match status" value="1"/>
</dbReference>
<dbReference type="PROSITE" id="PS51165">
    <property type="entry name" value="THUMP"/>
    <property type="match status" value="1"/>
</dbReference>
<dbReference type="OrthoDB" id="367221at2759"/>
<protein>
    <recommendedName>
        <fullName evidence="3">THUMP domain-containing protein</fullName>
    </recommendedName>
</protein>
<dbReference type="SUPFAM" id="SSF143437">
    <property type="entry name" value="THUMP domain-like"/>
    <property type="match status" value="1"/>
</dbReference>
<proteinExistence type="predicted"/>
<evidence type="ECO:0000313" key="5">
    <source>
        <dbReference type="Proteomes" id="UP000001861"/>
    </source>
</evidence>
<dbReference type="FunCoup" id="A8PAB6">
    <property type="interactions" value="597"/>
</dbReference>
<dbReference type="VEuPathDB" id="FungiDB:CC1G_06144"/>
<comment type="caution">
    <text evidence="4">The sequence shown here is derived from an EMBL/GenBank/DDBJ whole genome shotgun (WGS) entry which is preliminary data.</text>
</comment>
<dbReference type="AlphaFoldDB" id="A8PAB6"/>
<dbReference type="EMBL" id="AACS02000002">
    <property type="protein sequence ID" value="EAU81933.1"/>
    <property type="molecule type" value="Genomic_DNA"/>
</dbReference>
<dbReference type="InParanoid" id="A8PAB6"/>
<dbReference type="GO" id="GO:0003723">
    <property type="term" value="F:RNA binding"/>
    <property type="evidence" value="ECO:0007669"/>
    <property type="project" value="UniProtKB-UniRule"/>
</dbReference>
<dbReference type="OMA" id="MNEKACV"/>
<dbReference type="Proteomes" id="UP000001861">
    <property type="component" value="Unassembled WGS sequence"/>
</dbReference>
<dbReference type="eggNOG" id="KOG3943">
    <property type="taxonomic scope" value="Eukaryota"/>
</dbReference>
<dbReference type="PANTHER" id="PTHR13452">
    <property type="entry name" value="THUMP DOMAIN CONTAINING PROTEIN 1-RELATED"/>
    <property type="match status" value="1"/>
</dbReference>
<dbReference type="PANTHER" id="PTHR13452:SF10">
    <property type="entry name" value="THUMP DOMAIN-CONTAINING PROTEIN 1"/>
    <property type="match status" value="1"/>
</dbReference>
<dbReference type="Pfam" id="PF02926">
    <property type="entry name" value="THUMP"/>
    <property type="match status" value="1"/>
</dbReference>
<keyword evidence="1" id="KW-0694">RNA-binding</keyword>
<dbReference type="CDD" id="cd11717">
    <property type="entry name" value="THUMP_THUMPD1_like"/>
    <property type="match status" value="1"/>
</dbReference>
<dbReference type="SMART" id="SM00981">
    <property type="entry name" value="THUMP"/>
    <property type="match status" value="1"/>
</dbReference>
<feature type="compositionally biased region" description="Low complexity" evidence="2">
    <location>
        <begin position="38"/>
        <end position="47"/>
    </location>
</feature>
<feature type="domain" description="THUMP" evidence="3">
    <location>
        <begin position="104"/>
        <end position="210"/>
    </location>
</feature>
<evidence type="ECO:0000256" key="1">
    <source>
        <dbReference type="PROSITE-ProRule" id="PRU00529"/>
    </source>
</evidence>
<dbReference type="RefSeq" id="XP_001839954.1">
    <property type="nucleotide sequence ID" value="XM_001839902.1"/>
</dbReference>
<name>A8PAB6_COPC7</name>
<evidence type="ECO:0000256" key="2">
    <source>
        <dbReference type="SAM" id="MobiDB-lite"/>
    </source>
</evidence>
<dbReference type="STRING" id="240176.A8PAB6"/>
<dbReference type="InterPro" id="IPR004114">
    <property type="entry name" value="THUMP_dom"/>
</dbReference>
<dbReference type="GO" id="GO:0006400">
    <property type="term" value="P:tRNA modification"/>
    <property type="evidence" value="ECO:0007669"/>
    <property type="project" value="InterPro"/>
</dbReference>
<reference evidence="4 5" key="1">
    <citation type="journal article" date="2010" name="Proc. Natl. Acad. Sci. U.S.A.">
        <title>Insights into evolution of multicellular fungi from the assembled chromosomes of the mushroom Coprinopsis cinerea (Coprinus cinereus).</title>
        <authorList>
            <person name="Stajich J.E."/>
            <person name="Wilke S.K."/>
            <person name="Ahren D."/>
            <person name="Au C.H."/>
            <person name="Birren B.W."/>
            <person name="Borodovsky M."/>
            <person name="Burns C."/>
            <person name="Canback B."/>
            <person name="Casselton L.A."/>
            <person name="Cheng C.K."/>
            <person name="Deng J."/>
            <person name="Dietrich F.S."/>
            <person name="Fargo D.C."/>
            <person name="Farman M.L."/>
            <person name="Gathman A.C."/>
            <person name="Goldberg J."/>
            <person name="Guigo R."/>
            <person name="Hoegger P.J."/>
            <person name="Hooker J.B."/>
            <person name="Huggins A."/>
            <person name="James T.Y."/>
            <person name="Kamada T."/>
            <person name="Kilaru S."/>
            <person name="Kodira C."/>
            <person name="Kues U."/>
            <person name="Kupfer D."/>
            <person name="Kwan H.S."/>
            <person name="Lomsadze A."/>
            <person name="Li W."/>
            <person name="Lilly W.W."/>
            <person name="Ma L.J."/>
            <person name="Mackey A.J."/>
            <person name="Manning G."/>
            <person name="Martin F."/>
            <person name="Muraguchi H."/>
            <person name="Natvig D.O."/>
            <person name="Palmerini H."/>
            <person name="Ramesh M.A."/>
            <person name="Rehmeyer C.J."/>
            <person name="Roe B.A."/>
            <person name="Shenoy N."/>
            <person name="Stanke M."/>
            <person name="Ter-Hovhannisyan V."/>
            <person name="Tunlid A."/>
            <person name="Velagapudi R."/>
            <person name="Vision T.J."/>
            <person name="Zeng Q."/>
            <person name="Zolan M.E."/>
            <person name="Pukkila P.J."/>
        </authorList>
    </citation>
    <scope>NUCLEOTIDE SEQUENCE [LARGE SCALE GENOMIC DNA]</scope>
    <source>
        <strain evidence="5">Okayama-7 / 130 / ATCC MYA-4618 / FGSC 9003</strain>
    </source>
</reference>
<accession>A8PAB6</accession>
<dbReference type="KEGG" id="cci:CC1G_06144"/>
<sequence>MVELIFGGLDAGVKGKERQTVGEIYDIFDSLASELWPTTTSSSGGNDNSDDDDDGANEGLSLEEQIKREVSDMKKPRKEQLFVVFISCKPPVDPVELVMKYVKTVQETGASRTRHTQRLVPVMDTCYAAIPDIKELCQKVFSAFFEKEGDKKFKYKIELRIRNHTTLSRDTLIQHIASWVPEGHTVSLNEPDIFILVEVFKSICGVSIVKDYYKFSKFNVLELANAKKRKDADEGADGASRTK</sequence>
<feature type="region of interest" description="Disordered" evidence="2">
    <location>
        <begin position="38"/>
        <end position="58"/>
    </location>
</feature>